<gene>
    <name evidence="2" type="ORF">Fuma_02349</name>
</gene>
<dbReference type="PROSITE" id="PS51833">
    <property type="entry name" value="HDOD"/>
    <property type="match status" value="1"/>
</dbReference>
<name>A0A1P8WFD4_9PLAN</name>
<dbReference type="RefSeq" id="WP_077024318.1">
    <property type="nucleotide sequence ID" value="NZ_CP017641.1"/>
</dbReference>
<evidence type="ECO:0000259" key="1">
    <source>
        <dbReference type="PROSITE" id="PS51833"/>
    </source>
</evidence>
<proteinExistence type="predicted"/>
<sequence length="318" mass="35067">MTTAVENPDPAAFTWRQVCADAMASLKTLDLPDDLQVPSLPTSLTEFMDASSKDDYDVKKLGRIVEHDPGMTVDLLKCVNVAAHGANQPVKTPTDALVRLGVPKARNYLLAAGLRGATLAHESRLMNHRNFWNESIRRALFAQQAAKNLRVDVDLGFIGGLLQDFLLPVLTNKYDDKYIQFLKEAAPEGVPLTQWEQETFGWDHAAAGAYMAHKWNMPDDLLCAILLHHRMDLPLQAANEELFTLFPVTLAALLPDQLCQENHGVRKLITADSRSKIIQLDQLCASVDGELESITEGHDAPLCLTPIIQQAREAAAVA</sequence>
<dbReference type="Proteomes" id="UP000187735">
    <property type="component" value="Chromosome"/>
</dbReference>
<dbReference type="EMBL" id="CP017641">
    <property type="protein sequence ID" value="APZ92737.1"/>
    <property type="molecule type" value="Genomic_DNA"/>
</dbReference>
<keyword evidence="3" id="KW-1185">Reference proteome</keyword>
<protein>
    <submittedName>
        <fullName evidence="2">HDOD domain protein</fullName>
    </submittedName>
</protein>
<organism evidence="2 3">
    <name type="scientific">Fuerstiella marisgermanici</name>
    <dbReference type="NCBI Taxonomy" id="1891926"/>
    <lineage>
        <taxon>Bacteria</taxon>
        <taxon>Pseudomonadati</taxon>
        <taxon>Planctomycetota</taxon>
        <taxon>Planctomycetia</taxon>
        <taxon>Planctomycetales</taxon>
        <taxon>Planctomycetaceae</taxon>
        <taxon>Fuerstiella</taxon>
    </lineage>
</organism>
<feature type="domain" description="HDOD" evidence="1">
    <location>
        <begin position="37"/>
        <end position="231"/>
    </location>
</feature>
<dbReference type="PANTHER" id="PTHR33525">
    <property type="match status" value="1"/>
</dbReference>
<evidence type="ECO:0000313" key="2">
    <source>
        <dbReference type="EMBL" id="APZ92737.1"/>
    </source>
</evidence>
<dbReference type="InterPro" id="IPR052340">
    <property type="entry name" value="RNase_Y/CdgJ"/>
</dbReference>
<dbReference type="Gene3D" id="1.10.3210.10">
    <property type="entry name" value="Hypothetical protein af1432"/>
    <property type="match status" value="1"/>
</dbReference>
<dbReference type="KEGG" id="fmr:Fuma_02349"/>
<accession>A0A1P8WFD4</accession>
<dbReference type="PANTHER" id="PTHR33525:SF3">
    <property type="entry name" value="RIBONUCLEASE Y"/>
    <property type="match status" value="1"/>
</dbReference>
<evidence type="ECO:0000313" key="3">
    <source>
        <dbReference type="Proteomes" id="UP000187735"/>
    </source>
</evidence>
<dbReference type="OrthoDB" id="9784953at2"/>
<reference evidence="2 3" key="1">
    <citation type="journal article" date="2016" name="Front. Microbiol.">
        <title>Fuerstia marisgermanicae gen. nov., sp. nov., an Unusual Member of the Phylum Planctomycetes from the German Wadden Sea.</title>
        <authorList>
            <person name="Kohn T."/>
            <person name="Heuer A."/>
            <person name="Jogler M."/>
            <person name="Vollmers J."/>
            <person name="Boedeker C."/>
            <person name="Bunk B."/>
            <person name="Rast P."/>
            <person name="Borchert D."/>
            <person name="Glockner I."/>
            <person name="Freese H.M."/>
            <person name="Klenk H.P."/>
            <person name="Overmann J."/>
            <person name="Kaster A.K."/>
            <person name="Rohde M."/>
            <person name="Wiegand S."/>
            <person name="Jogler C."/>
        </authorList>
    </citation>
    <scope>NUCLEOTIDE SEQUENCE [LARGE SCALE GENOMIC DNA]</scope>
    <source>
        <strain evidence="2 3">NH11</strain>
    </source>
</reference>
<dbReference type="Pfam" id="PF08668">
    <property type="entry name" value="HDOD"/>
    <property type="match status" value="1"/>
</dbReference>
<dbReference type="InterPro" id="IPR013976">
    <property type="entry name" value="HDOD"/>
</dbReference>
<dbReference type="AlphaFoldDB" id="A0A1P8WFD4"/>
<dbReference type="SUPFAM" id="SSF109604">
    <property type="entry name" value="HD-domain/PDEase-like"/>
    <property type="match status" value="1"/>
</dbReference>
<dbReference type="STRING" id="1891926.Fuma_02349"/>